<keyword evidence="10" id="KW-1185">Reference proteome</keyword>
<dbReference type="Pfam" id="PF01182">
    <property type="entry name" value="Glucosamine_iso"/>
    <property type="match status" value="1"/>
</dbReference>
<dbReference type="GO" id="GO:0017057">
    <property type="term" value="F:6-phosphogluconolactonase activity"/>
    <property type="evidence" value="ECO:0007669"/>
    <property type="project" value="UniProtKB-UniRule"/>
</dbReference>
<dbReference type="PANTHER" id="PTHR11054:SF0">
    <property type="entry name" value="6-PHOSPHOGLUCONOLACTONASE"/>
    <property type="match status" value="1"/>
</dbReference>
<keyword evidence="7" id="KW-0378">Hydrolase</keyword>
<evidence type="ECO:0000259" key="8">
    <source>
        <dbReference type="Pfam" id="PF01182"/>
    </source>
</evidence>
<dbReference type="EMBL" id="BMDH01000004">
    <property type="protein sequence ID" value="GGI15075.1"/>
    <property type="molecule type" value="Genomic_DNA"/>
</dbReference>
<evidence type="ECO:0000256" key="7">
    <source>
        <dbReference type="RuleBase" id="RU365095"/>
    </source>
</evidence>
<dbReference type="SUPFAM" id="SSF100950">
    <property type="entry name" value="NagB/RpiA/CoA transferase-like"/>
    <property type="match status" value="1"/>
</dbReference>
<dbReference type="InterPro" id="IPR006148">
    <property type="entry name" value="Glc/Gal-6P_isomerase"/>
</dbReference>
<dbReference type="InterPro" id="IPR037171">
    <property type="entry name" value="NagB/RpiA_transferase-like"/>
</dbReference>
<evidence type="ECO:0000256" key="6">
    <source>
        <dbReference type="ARBA" id="ARBA00020337"/>
    </source>
</evidence>
<evidence type="ECO:0000256" key="1">
    <source>
        <dbReference type="ARBA" id="ARBA00000832"/>
    </source>
</evidence>
<evidence type="ECO:0000313" key="9">
    <source>
        <dbReference type="EMBL" id="GGI15075.1"/>
    </source>
</evidence>
<dbReference type="PANTHER" id="PTHR11054">
    <property type="entry name" value="6-PHOSPHOGLUCONOLACTONASE"/>
    <property type="match status" value="1"/>
</dbReference>
<evidence type="ECO:0000256" key="2">
    <source>
        <dbReference type="ARBA" id="ARBA00002681"/>
    </source>
</evidence>
<dbReference type="GO" id="GO:0005975">
    <property type="term" value="P:carbohydrate metabolic process"/>
    <property type="evidence" value="ECO:0007669"/>
    <property type="project" value="UniProtKB-UniRule"/>
</dbReference>
<dbReference type="NCBIfam" id="TIGR01198">
    <property type="entry name" value="pgl"/>
    <property type="match status" value="1"/>
</dbReference>
<comment type="pathway">
    <text evidence="3 7">Carbohydrate degradation; pentose phosphate pathway; D-ribulose 5-phosphate from D-glucose 6-phosphate (oxidative stage): step 2/3.</text>
</comment>
<dbReference type="UniPathway" id="UPA00115">
    <property type="reaction ID" value="UER00409"/>
</dbReference>
<reference evidence="9" key="2">
    <citation type="submission" date="2020-09" db="EMBL/GenBank/DDBJ databases">
        <authorList>
            <person name="Sun Q."/>
            <person name="Sedlacek I."/>
        </authorList>
    </citation>
    <scope>NUCLEOTIDE SEQUENCE</scope>
    <source>
        <strain evidence="9">CCM 8606</strain>
    </source>
</reference>
<dbReference type="GO" id="GO:0006098">
    <property type="term" value="P:pentose-phosphate shunt"/>
    <property type="evidence" value="ECO:0007669"/>
    <property type="project" value="UniProtKB-UniPathway"/>
</dbReference>
<accession>A0A8J3ALR9</accession>
<dbReference type="InterPro" id="IPR005900">
    <property type="entry name" value="6-phosphogluconolactonase_DevB"/>
</dbReference>
<name>A0A8J3ALR9_9BIFI</name>
<dbReference type="AlphaFoldDB" id="A0A8J3ALR9"/>
<evidence type="ECO:0000256" key="4">
    <source>
        <dbReference type="ARBA" id="ARBA00010662"/>
    </source>
</evidence>
<comment type="catalytic activity">
    <reaction evidence="1 7">
        <text>6-phospho-D-glucono-1,5-lactone + H2O = 6-phospho-D-gluconate + H(+)</text>
        <dbReference type="Rhea" id="RHEA:12556"/>
        <dbReference type="ChEBI" id="CHEBI:15377"/>
        <dbReference type="ChEBI" id="CHEBI:15378"/>
        <dbReference type="ChEBI" id="CHEBI:57955"/>
        <dbReference type="ChEBI" id="CHEBI:58759"/>
        <dbReference type="EC" id="3.1.1.31"/>
    </reaction>
</comment>
<dbReference type="InterPro" id="IPR039104">
    <property type="entry name" value="6PGL"/>
</dbReference>
<dbReference type="Proteomes" id="UP000619536">
    <property type="component" value="Unassembled WGS sequence"/>
</dbReference>
<evidence type="ECO:0000256" key="5">
    <source>
        <dbReference type="ARBA" id="ARBA00013198"/>
    </source>
</evidence>
<proteinExistence type="inferred from homology"/>
<evidence type="ECO:0000313" key="10">
    <source>
        <dbReference type="Proteomes" id="UP000619536"/>
    </source>
</evidence>
<feature type="domain" description="Glucosamine/galactosamine-6-phosphate isomerase" evidence="8">
    <location>
        <begin position="50"/>
        <end position="282"/>
    </location>
</feature>
<dbReference type="Gene3D" id="3.40.50.1360">
    <property type="match status" value="1"/>
</dbReference>
<dbReference type="CDD" id="cd01400">
    <property type="entry name" value="6PGL"/>
    <property type="match status" value="1"/>
</dbReference>
<comment type="function">
    <text evidence="2 7">Hydrolysis of 6-phosphogluconolactone to 6-phosphogluconate.</text>
</comment>
<evidence type="ECO:0000256" key="3">
    <source>
        <dbReference type="ARBA" id="ARBA00004961"/>
    </source>
</evidence>
<comment type="similarity">
    <text evidence="4 7">Belongs to the glucosamine/galactosamine-6-phosphate isomerase family. 6-phosphogluconolactonase subfamily.</text>
</comment>
<comment type="caution">
    <text evidence="9">The sequence shown here is derived from an EMBL/GenBank/DDBJ whole genome shotgun (WGS) entry which is preliminary data.</text>
</comment>
<dbReference type="EC" id="3.1.1.31" evidence="5 7"/>
<reference evidence="9" key="1">
    <citation type="journal article" date="2014" name="Int. J. Syst. Evol. Microbiol.">
        <title>Complete genome sequence of Corynebacterium casei LMG S-19264T (=DSM 44701T), isolated from a smear-ripened cheese.</title>
        <authorList>
            <consortium name="US DOE Joint Genome Institute (JGI-PGF)"/>
            <person name="Walter F."/>
            <person name="Albersmeier A."/>
            <person name="Kalinowski J."/>
            <person name="Ruckert C."/>
        </authorList>
    </citation>
    <scope>NUCLEOTIDE SEQUENCE</scope>
    <source>
        <strain evidence="9">CCM 8606</strain>
    </source>
</reference>
<dbReference type="RefSeq" id="WP_229714824.1">
    <property type="nucleotide sequence ID" value="NZ_BMDH01000004.1"/>
</dbReference>
<organism evidence="9 10">
    <name type="scientific">Galliscardovia ingluviei</name>
    <dbReference type="NCBI Taxonomy" id="1769422"/>
    <lineage>
        <taxon>Bacteria</taxon>
        <taxon>Bacillati</taxon>
        <taxon>Actinomycetota</taxon>
        <taxon>Actinomycetes</taxon>
        <taxon>Bifidobacteriales</taxon>
        <taxon>Bifidobacteriaceae</taxon>
        <taxon>Galliscardovia</taxon>
    </lineage>
</organism>
<gene>
    <name evidence="7 9" type="primary">pgl</name>
    <name evidence="9" type="ORF">GCM10007377_14100</name>
</gene>
<sequence>MTNMSQPQTVVQRIAPDYQSLAQIAPGITEQDYQAQHQGEVVRECMVYASQQDMWQALALRLLDTLADILSKQSRADIALTGGTDGNGMMRVLVDMLHHQRSVIEQVEWSRVHLWWGDERYVDANDPDRNALQVRQEMLDELVAVGLLPEDNIHQMPADLGNGEEGLDAQALAYEQELHAELGDKACLDLAMFGVGPDGHCASLFPNAAELRADGWVSGVRNSPKLPPLRLTLTVPFIRQSRQVWFCTSTAGKAQAVQRALSGEARADTPSSLIDGVERTLWLVDQDAASLLLA</sequence>
<protein>
    <recommendedName>
        <fullName evidence="6 7">6-phosphogluconolactonase</fullName>
        <shortName evidence="7">6PGL</shortName>
        <ecNumber evidence="5 7">3.1.1.31</ecNumber>
    </recommendedName>
</protein>